<proteinExistence type="predicted"/>
<reference evidence="2 3" key="1">
    <citation type="journal article" date="2015" name="Genome Biol.">
        <title>Comparative genomics of Steinernema reveals deeply conserved gene regulatory networks.</title>
        <authorList>
            <person name="Dillman A.R."/>
            <person name="Macchietto M."/>
            <person name="Porter C.F."/>
            <person name="Rogers A."/>
            <person name="Williams B."/>
            <person name="Antoshechkin I."/>
            <person name="Lee M.M."/>
            <person name="Goodwin Z."/>
            <person name="Lu X."/>
            <person name="Lewis E.E."/>
            <person name="Goodrich-Blair H."/>
            <person name="Stock S.P."/>
            <person name="Adams B.J."/>
            <person name="Sternberg P.W."/>
            <person name="Mortazavi A."/>
        </authorList>
    </citation>
    <scope>NUCLEOTIDE SEQUENCE [LARGE SCALE GENOMIC DNA]</scope>
    <source>
        <strain evidence="2 3">ALL</strain>
    </source>
</reference>
<gene>
    <name evidence="2" type="ORF">L596_016873</name>
</gene>
<keyword evidence="1" id="KW-0812">Transmembrane</keyword>
<accession>A0A4U5NKX8</accession>
<protein>
    <recommendedName>
        <fullName evidence="4">t-SNARE coiled-coil homology domain-containing protein</fullName>
    </recommendedName>
</protein>
<keyword evidence="1" id="KW-0472">Membrane</keyword>
<reference evidence="2 3" key="2">
    <citation type="journal article" date="2019" name="G3 (Bethesda)">
        <title>Hybrid Assembly of the Genome of the Entomopathogenic Nematode Steinernema carpocapsae Identifies the X-Chromosome.</title>
        <authorList>
            <person name="Serra L."/>
            <person name="Macchietto M."/>
            <person name="Macias-Munoz A."/>
            <person name="McGill C.J."/>
            <person name="Rodriguez I.M."/>
            <person name="Rodriguez B."/>
            <person name="Murad R."/>
            <person name="Mortazavi A."/>
        </authorList>
    </citation>
    <scope>NUCLEOTIDE SEQUENCE [LARGE SCALE GENOMIC DNA]</scope>
    <source>
        <strain evidence="2 3">ALL</strain>
    </source>
</reference>
<dbReference type="Proteomes" id="UP000298663">
    <property type="component" value="Unassembled WGS sequence"/>
</dbReference>
<keyword evidence="1" id="KW-1133">Transmembrane helix</keyword>
<dbReference type="EMBL" id="AZBU02000004">
    <property type="protein sequence ID" value="TKR83251.1"/>
    <property type="molecule type" value="Genomic_DNA"/>
</dbReference>
<organism evidence="2 3">
    <name type="scientific">Steinernema carpocapsae</name>
    <name type="common">Entomopathogenic nematode</name>
    <dbReference type="NCBI Taxonomy" id="34508"/>
    <lineage>
        <taxon>Eukaryota</taxon>
        <taxon>Metazoa</taxon>
        <taxon>Ecdysozoa</taxon>
        <taxon>Nematoda</taxon>
        <taxon>Chromadorea</taxon>
        <taxon>Rhabditida</taxon>
        <taxon>Tylenchina</taxon>
        <taxon>Panagrolaimomorpha</taxon>
        <taxon>Strongyloidoidea</taxon>
        <taxon>Steinernematidae</taxon>
        <taxon>Steinernema</taxon>
    </lineage>
</organism>
<keyword evidence="3" id="KW-1185">Reference proteome</keyword>
<dbReference type="Gene3D" id="1.20.5.110">
    <property type="match status" value="1"/>
</dbReference>
<evidence type="ECO:0000256" key="1">
    <source>
        <dbReference type="SAM" id="Phobius"/>
    </source>
</evidence>
<evidence type="ECO:0008006" key="4">
    <source>
        <dbReference type="Google" id="ProtNLM"/>
    </source>
</evidence>
<dbReference type="AlphaFoldDB" id="A0A4U5NKX8"/>
<sequence>MNCLSLRRASHSSISYSVHGIITVKGDFVHNIQLNIESAQDYVDNGNKHAVEARRFVKLKTKICCFGLIGILFSIVIVVVVVFSFFAQQ</sequence>
<feature type="transmembrane region" description="Helical" evidence="1">
    <location>
        <begin position="63"/>
        <end position="87"/>
    </location>
</feature>
<name>A0A4U5NKX8_STECR</name>
<evidence type="ECO:0000313" key="3">
    <source>
        <dbReference type="Proteomes" id="UP000298663"/>
    </source>
</evidence>
<evidence type="ECO:0000313" key="2">
    <source>
        <dbReference type="EMBL" id="TKR83251.1"/>
    </source>
</evidence>
<comment type="caution">
    <text evidence="2">The sequence shown here is derived from an EMBL/GenBank/DDBJ whole genome shotgun (WGS) entry which is preliminary data.</text>
</comment>